<organism evidence="1 2">
    <name type="scientific">Smallanthus sonchifolius</name>
    <dbReference type="NCBI Taxonomy" id="185202"/>
    <lineage>
        <taxon>Eukaryota</taxon>
        <taxon>Viridiplantae</taxon>
        <taxon>Streptophyta</taxon>
        <taxon>Embryophyta</taxon>
        <taxon>Tracheophyta</taxon>
        <taxon>Spermatophyta</taxon>
        <taxon>Magnoliopsida</taxon>
        <taxon>eudicotyledons</taxon>
        <taxon>Gunneridae</taxon>
        <taxon>Pentapetalae</taxon>
        <taxon>asterids</taxon>
        <taxon>campanulids</taxon>
        <taxon>Asterales</taxon>
        <taxon>Asteraceae</taxon>
        <taxon>Asteroideae</taxon>
        <taxon>Heliantheae alliance</taxon>
        <taxon>Millerieae</taxon>
        <taxon>Smallanthus</taxon>
    </lineage>
</organism>
<reference evidence="1 2" key="2">
    <citation type="journal article" date="2022" name="Mol. Ecol. Resour.">
        <title>The genomes of chicory, endive, great burdock and yacon provide insights into Asteraceae paleo-polyploidization history and plant inulin production.</title>
        <authorList>
            <person name="Fan W."/>
            <person name="Wang S."/>
            <person name="Wang H."/>
            <person name="Wang A."/>
            <person name="Jiang F."/>
            <person name="Liu H."/>
            <person name="Zhao H."/>
            <person name="Xu D."/>
            <person name="Zhang Y."/>
        </authorList>
    </citation>
    <scope>NUCLEOTIDE SEQUENCE [LARGE SCALE GENOMIC DNA]</scope>
    <source>
        <strain evidence="2">cv. Yunnan</strain>
        <tissue evidence="1">Leaves</tissue>
    </source>
</reference>
<evidence type="ECO:0000313" key="2">
    <source>
        <dbReference type="Proteomes" id="UP001056120"/>
    </source>
</evidence>
<accession>A0ACB8ZGT7</accession>
<evidence type="ECO:0000313" key="1">
    <source>
        <dbReference type="EMBL" id="KAI3696534.1"/>
    </source>
</evidence>
<protein>
    <submittedName>
        <fullName evidence="1">Uncharacterized protein</fullName>
    </submittedName>
</protein>
<sequence>MKGKSSGSGNEKPPNADSSDKPKAKAKAYNISMKEAKDHFEDLCGTCYVMVVRCNVPLCYTIVRDVKLCDV</sequence>
<comment type="caution">
    <text evidence="1">The sequence shown here is derived from an EMBL/GenBank/DDBJ whole genome shotgun (WGS) entry which is preliminary data.</text>
</comment>
<proteinExistence type="predicted"/>
<reference evidence="2" key="1">
    <citation type="journal article" date="2022" name="Mol. Ecol. Resour.">
        <title>The genomes of chicory, endive, great burdock and yacon provide insights into Asteraceae palaeo-polyploidization history and plant inulin production.</title>
        <authorList>
            <person name="Fan W."/>
            <person name="Wang S."/>
            <person name="Wang H."/>
            <person name="Wang A."/>
            <person name="Jiang F."/>
            <person name="Liu H."/>
            <person name="Zhao H."/>
            <person name="Xu D."/>
            <person name="Zhang Y."/>
        </authorList>
    </citation>
    <scope>NUCLEOTIDE SEQUENCE [LARGE SCALE GENOMIC DNA]</scope>
    <source>
        <strain evidence="2">cv. Yunnan</strain>
    </source>
</reference>
<dbReference type="EMBL" id="CM042043">
    <property type="protein sequence ID" value="KAI3696534.1"/>
    <property type="molecule type" value="Genomic_DNA"/>
</dbReference>
<dbReference type="Proteomes" id="UP001056120">
    <property type="component" value="Linkage Group LG26"/>
</dbReference>
<name>A0ACB8ZGT7_9ASTR</name>
<keyword evidence="2" id="KW-1185">Reference proteome</keyword>
<gene>
    <name evidence="1" type="ORF">L1987_79552</name>
</gene>